<dbReference type="Proteomes" id="UP001159042">
    <property type="component" value="Unassembled WGS sequence"/>
</dbReference>
<reference evidence="1 2" key="1">
    <citation type="journal article" date="2023" name="Insect Mol. Biol.">
        <title>Genome sequencing provides insights into the evolution of gene families encoding plant cell wall-degrading enzymes in longhorned beetles.</title>
        <authorList>
            <person name="Shin N.R."/>
            <person name="Okamura Y."/>
            <person name="Kirsch R."/>
            <person name="Pauchet Y."/>
        </authorList>
    </citation>
    <scope>NUCLEOTIDE SEQUENCE [LARGE SCALE GENOMIC DNA]</scope>
    <source>
        <strain evidence="1">EAD_L_NR</strain>
    </source>
</reference>
<dbReference type="PANTHER" id="PTHR33936">
    <property type="entry name" value="PROTEIN CBG17840"/>
    <property type="match status" value="1"/>
</dbReference>
<feature type="non-terminal residue" evidence="1">
    <location>
        <position position="1"/>
    </location>
</feature>
<evidence type="ECO:0000313" key="1">
    <source>
        <dbReference type="EMBL" id="KAJ8914301.1"/>
    </source>
</evidence>
<dbReference type="InterPro" id="IPR052797">
    <property type="entry name" value="RegFact_GeneExpr_CellDeath"/>
</dbReference>
<evidence type="ECO:0000313" key="2">
    <source>
        <dbReference type="Proteomes" id="UP001159042"/>
    </source>
</evidence>
<dbReference type="PANTHER" id="PTHR33936:SF24">
    <property type="entry name" value="C2H2-TYPE DOMAIN-CONTAINING PROTEIN"/>
    <property type="match status" value="1"/>
</dbReference>
<accession>A0AAV8VK83</accession>
<keyword evidence="2" id="KW-1185">Reference proteome</keyword>
<dbReference type="AlphaFoldDB" id="A0AAV8VK83"/>
<proteinExistence type="predicted"/>
<dbReference type="EMBL" id="JANEYG010000074">
    <property type="protein sequence ID" value="KAJ8914301.1"/>
    <property type="molecule type" value="Genomic_DNA"/>
</dbReference>
<name>A0AAV8VK83_9CUCU</name>
<gene>
    <name evidence="1" type="ORF">NQ315_011286</name>
</gene>
<organism evidence="1 2">
    <name type="scientific">Exocentrus adspersus</name>
    <dbReference type="NCBI Taxonomy" id="1586481"/>
    <lineage>
        <taxon>Eukaryota</taxon>
        <taxon>Metazoa</taxon>
        <taxon>Ecdysozoa</taxon>
        <taxon>Arthropoda</taxon>
        <taxon>Hexapoda</taxon>
        <taxon>Insecta</taxon>
        <taxon>Pterygota</taxon>
        <taxon>Neoptera</taxon>
        <taxon>Endopterygota</taxon>
        <taxon>Coleoptera</taxon>
        <taxon>Polyphaga</taxon>
        <taxon>Cucujiformia</taxon>
        <taxon>Chrysomeloidea</taxon>
        <taxon>Cerambycidae</taxon>
        <taxon>Lamiinae</taxon>
        <taxon>Acanthocinini</taxon>
        <taxon>Exocentrus</taxon>
    </lineage>
</organism>
<comment type="caution">
    <text evidence="1">The sequence shown here is derived from an EMBL/GenBank/DDBJ whole genome shotgun (WGS) entry which is preliminary data.</text>
</comment>
<protein>
    <submittedName>
        <fullName evidence="1">Uncharacterized protein</fullName>
    </submittedName>
</protein>
<sequence length="189" mass="21905">FQQWLSSLSSDDVQYVRPKGAKVINNSTVIYYNCSRSFMSRSNAKTTTSGKRLLKSQGSSKLNFNCTSQIKAVHEENKIIVTYYKTHYKHNKEIQHLRINEEDKRVIANKLLSGVSITKIVDQNRDAIAGEDLKRIHLLTRKDCQMKGRETIMMQSEKMNKENSYVLYYKQQGQVAEDTLLLEKDFCII</sequence>